<comment type="caution">
    <text evidence="3">The sequence shown here is derived from an EMBL/GenBank/DDBJ whole genome shotgun (WGS) entry which is preliminary data.</text>
</comment>
<feature type="compositionally biased region" description="Basic and acidic residues" evidence="1">
    <location>
        <begin position="285"/>
        <end position="299"/>
    </location>
</feature>
<dbReference type="InterPro" id="IPR002913">
    <property type="entry name" value="START_lipid-bd_dom"/>
</dbReference>
<evidence type="ECO:0000259" key="2">
    <source>
        <dbReference type="PROSITE" id="PS50848"/>
    </source>
</evidence>
<feature type="region of interest" description="Disordered" evidence="1">
    <location>
        <begin position="745"/>
        <end position="832"/>
    </location>
</feature>
<keyword evidence="4" id="KW-1185">Reference proteome</keyword>
<feature type="domain" description="START" evidence="2">
    <location>
        <begin position="440"/>
        <end position="609"/>
    </location>
</feature>
<dbReference type="Pfam" id="PF01852">
    <property type="entry name" value="START"/>
    <property type="match status" value="2"/>
</dbReference>
<feature type="compositionally biased region" description="Polar residues" evidence="1">
    <location>
        <begin position="334"/>
        <end position="367"/>
    </location>
</feature>
<feature type="domain" description="START" evidence="2">
    <location>
        <begin position="64"/>
        <end position="233"/>
    </location>
</feature>
<dbReference type="PROSITE" id="PS50848">
    <property type="entry name" value="START"/>
    <property type="match status" value="2"/>
</dbReference>
<dbReference type="GO" id="GO:0005737">
    <property type="term" value="C:cytoplasm"/>
    <property type="evidence" value="ECO:0007669"/>
    <property type="project" value="UniProtKB-ARBA"/>
</dbReference>
<accession>A0A9W4SGF0</accession>
<proteinExistence type="predicted"/>
<dbReference type="OrthoDB" id="196858at2759"/>
<protein>
    <submittedName>
        <fullName evidence="3">1568_t:CDS:1</fullName>
    </submittedName>
</protein>
<dbReference type="GO" id="GO:0008289">
    <property type="term" value="F:lipid binding"/>
    <property type="evidence" value="ECO:0007669"/>
    <property type="project" value="InterPro"/>
</dbReference>
<feature type="compositionally biased region" description="Polar residues" evidence="1">
    <location>
        <begin position="379"/>
        <end position="388"/>
    </location>
</feature>
<feature type="compositionally biased region" description="Low complexity" evidence="1">
    <location>
        <begin position="800"/>
        <end position="832"/>
    </location>
</feature>
<dbReference type="PANTHER" id="PTHR19308">
    <property type="entry name" value="PHOSPHATIDYLCHOLINE TRANSFER PROTEIN"/>
    <property type="match status" value="1"/>
</dbReference>
<evidence type="ECO:0000313" key="4">
    <source>
        <dbReference type="Proteomes" id="UP001153678"/>
    </source>
</evidence>
<organism evidence="3 4">
    <name type="scientific">Funneliformis geosporum</name>
    <dbReference type="NCBI Taxonomy" id="1117311"/>
    <lineage>
        <taxon>Eukaryota</taxon>
        <taxon>Fungi</taxon>
        <taxon>Fungi incertae sedis</taxon>
        <taxon>Mucoromycota</taxon>
        <taxon>Glomeromycotina</taxon>
        <taxon>Glomeromycetes</taxon>
        <taxon>Glomerales</taxon>
        <taxon>Glomeraceae</taxon>
        <taxon>Funneliformis</taxon>
    </lineage>
</organism>
<evidence type="ECO:0000256" key="1">
    <source>
        <dbReference type="SAM" id="MobiDB-lite"/>
    </source>
</evidence>
<sequence length="958" mass="108384">MSESYYFDGYDFDDEGFIEEPNELISNEEEDVNVYTSFDPEKTTSTYHIKQAEKALKKLKSIIEENDWKKVLNIKSGVAVYSKDGSYGDDKVPIFMSEHIVENFTPHAIFAVIGMRKLWDPWYDEGNLVENLDNTTSLTYMTMQALAGTRTRDLSLVEKIEYTSDGTIYFATTSVQTPKVPLVIDRIRAHLNLNGWVIKPISKHPLRTKLTYILQSKVGGWVPSVVARRYLIRRPLVVYTIDQYLRKNGSTSLEIGSTTSSALPSRRTSNASSVHPLNNLNNVHIDLKKPVSKDRKEPQNRSTIQNIPPRDFLQPKNRDTIEETPVNSYDEDVINSSSTQDTIENQKSPTLTSMTGRSPVQAVNNKPVTPPASSVVPLRTQSSKTSLNGKKKKFIPPPLTLHDDKKESPVSPQPPQKKHRYKNVINKAVTQFKENVNSMDGWQFYSESKGVKIYTKDIEGRTFPIIRGDYTLSGGFTANDCLAILKNLSLRKLWDDRFDGGENIEILSNTENTSRVSMKGTFPISGRDFALFGTVEQDPITGKIVYVTTSIIDQAIPEVKKYVRAHITFAGWQMVPNFDSKGNTESLSLVYIVDSELKLDSIPSSILKTLSTGTPMIVQKIDEMLHETGFPPYILKSTSLIISEDLEPKTFQGDLLLIADSNSVTEVRFSRKMYPNGFILTVNPDSAKIELLPNNSDTIRLTLPSKVNTKKLHITITKSTGRGFKLTYNEGKTINEIPADTKDEVREIPVTISRNTNNEIKTRPKPAENITKHQQHSEEPPQPEELTQPEKPTQHEPTQPEESPQLEKPLQPEEPVTLTRQTRTAHSTSSSTNATLVANGTIDINVLNDHITDNNEVLNRITSANIRRVVSPETFQFKEEPQEPYQQLDEKHEKQEDEIEKRVESFEKHNINHHSNRDSNDIIIISENIGFNIQEISLMFAAMLISYYAGKLSFYFKI</sequence>
<reference evidence="3" key="1">
    <citation type="submission" date="2022-08" db="EMBL/GenBank/DDBJ databases">
        <authorList>
            <person name="Kallberg Y."/>
            <person name="Tangrot J."/>
            <person name="Rosling A."/>
        </authorList>
    </citation>
    <scope>NUCLEOTIDE SEQUENCE</scope>
    <source>
        <strain evidence="3">Wild A</strain>
    </source>
</reference>
<dbReference type="InterPro" id="IPR051213">
    <property type="entry name" value="START_lipid_transfer"/>
</dbReference>
<dbReference type="InterPro" id="IPR023393">
    <property type="entry name" value="START-like_dom_sf"/>
</dbReference>
<dbReference type="EMBL" id="CAMKVN010000506">
    <property type="protein sequence ID" value="CAI2168644.1"/>
    <property type="molecule type" value="Genomic_DNA"/>
</dbReference>
<feature type="compositionally biased region" description="Polar residues" evidence="1">
    <location>
        <begin position="255"/>
        <end position="282"/>
    </location>
</feature>
<dbReference type="Gene3D" id="3.30.530.20">
    <property type="match status" value="2"/>
</dbReference>
<dbReference type="SUPFAM" id="SSF55961">
    <property type="entry name" value="Bet v1-like"/>
    <property type="match status" value="2"/>
</dbReference>
<evidence type="ECO:0000313" key="3">
    <source>
        <dbReference type="EMBL" id="CAI2168644.1"/>
    </source>
</evidence>
<dbReference type="AlphaFoldDB" id="A0A9W4SGF0"/>
<dbReference type="Proteomes" id="UP001153678">
    <property type="component" value="Unassembled WGS sequence"/>
</dbReference>
<dbReference type="PANTHER" id="PTHR19308:SF14">
    <property type="entry name" value="START DOMAIN-CONTAINING PROTEIN"/>
    <property type="match status" value="1"/>
</dbReference>
<name>A0A9W4SGF0_9GLOM</name>
<feature type="region of interest" description="Disordered" evidence="1">
    <location>
        <begin position="255"/>
        <end position="418"/>
    </location>
</feature>
<dbReference type="CDD" id="cd00177">
    <property type="entry name" value="START"/>
    <property type="match status" value="2"/>
</dbReference>
<gene>
    <name evidence="3" type="ORF">FWILDA_LOCUS3683</name>
</gene>